<dbReference type="RefSeq" id="WP_262565920.1">
    <property type="nucleotide sequence ID" value="NZ_JAPFCC010000001.1"/>
</dbReference>
<comment type="caution">
    <text evidence="2">The sequence shown here is derived from an EMBL/GenBank/DDBJ whole genome shotgun (WGS) entry which is preliminary data.</text>
</comment>
<proteinExistence type="predicted"/>
<dbReference type="Pfam" id="PF05494">
    <property type="entry name" value="MlaC"/>
    <property type="match status" value="1"/>
</dbReference>
<evidence type="ECO:0000256" key="1">
    <source>
        <dbReference type="SAM" id="SignalP"/>
    </source>
</evidence>
<gene>
    <name evidence="2" type="ORF">NX722_27005</name>
</gene>
<dbReference type="PANTHER" id="PTHR36573">
    <property type="entry name" value="INTERMEMBRANE PHOSPHOLIPID TRANSPORT SYSTEM BINDING PROTEIN MLAC"/>
    <property type="match status" value="1"/>
</dbReference>
<evidence type="ECO:0000313" key="2">
    <source>
        <dbReference type="EMBL" id="MCW7556212.1"/>
    </source>
</evidence>
<protein>
    <submittedName>
        <fullName evidence="2">ABC transporter substrate-binding protein</fullName>
    </submittedName>
</protein>
<accession>A0ABT3N3K6</accession>
<sequence>MSKTIVVSIRQFFFGVFTLLLASTALAAPQIQPPEIEVEKITRNLLNLFDKNKEEYKKDRDGFVKEVDRLLSPVVAFDQIARYVMGKYTRRSPEQVDKFEATFKDSLLRFYSNALLSLDDTRLTIESVEKTSENQLKKYIAGDISRIPVKMSVRTSTRSVDIFYSMVHTDGRWKLRNITVDGINIAKQFQTQFADAVDRYGKVETVVDNWAEIMRGKDIKAGK</sequence>
<feature type="chain" id="PRO_5045327694" evidence="1">
    <location>
        <begin position="28"/>
        <end position="223"/>
    </location>
</feature>
<reference evidence="2 3" key="1">
    <citation type="submission" date="2022-10" db="EMBL/GenBank/DDBJ databases">
        <title>High-quality genome sequences of two octocoral-associated bacteria, Endozoicomonas euniceicola EF212 and Endozoicomonas gorgoniicola PS125.</title>
        <authorList>
            <person name="Chiou Y.-J."/>
            <person name="Chen Y.-H."/>
        </authorList>
    </citation>
    <scope>NUCLEOTIDE SEQUENCE [LARGE SCALE GENOMIC DNA]</scope>
    <source>
        <strain evidence="2 3">PS125</strain>
    </source>
</reference>
<feature type="signal peptide" evidence="1">
    <location>
        <begin position="1"/>
        <end position="27"/>
    </location>
</feature>
<organism evidence="2 3">
    <name type="scientific">Endozoicomonas gorgoniicola</name>
    <dbReference type="NCBI Taxonomy" id="1234144"/>
    <lineage>
        <taxon>Bacteria</taxon>
        <taxon>Pseudomonadati</taxon>
        <taxon>Pseudomonadota</taxon>
        <taxon>Gammaproteobacteria</taxon>
        <taxon>Oceanospirillales</taxon>
        <taxon>Endozoicomonadaceae</taxon>
        <taxon>Endozoicomonas</taxon>
    </lineage>
</organism>
<evidence type="ECO:0000313" key="3">
    <source>
        <dbReference type="Proteomes" id="UP001209854"/>
    </source>
</evidence>
<dbReference type="InterPro" id="IPR042245">
    <property type="entry name" value="Tgt2/MlaC_sf"/>
</dbReference>
<dbReference type="Proteomes" id="UP001209854">
    <property type="component" value="Unassembled WGS sequence"/>
</dbReference>
<keyword evidence="1" id="KW-0732">Signal</keyword>
<dbReference type="EMBL" id="JAPFCC010000001">
    <property type="protein sequence ID" value="MCW7556212.1"/>
    <property type="molecule type" value="Genomic_DNA"/>
</dbReference>
<name>A0ABT3N3K6_9GAMM</name>
<keyword evidence="3" id="KW-1185">Reference proteome</keyword>
<dbReference type="InterPro" id="IPR008869">
    <property type="entry name" value="MlaC/ttg2D"/>
</dbReference>
<dbReference type="Gene3D" id="3.10.450.710">
    <property type="entry name" value="Tgt2/MlaC"/>
    <property type="match status" value="1"/>
</dbReference>
<dbReference type="PANTHER" id="PTHR36573:SF1">
    <property type="entry name" value="INTERMEMBRANE PHOSPHOLIPID TRANSPORT SYSTEM BINDING PROTEIN MLAC"/>
    <property type="match status" value="1"/>
</dbReference>